<evidence type="ECO:0000313" key="5">
    <source>
        <dbReference type="EMBL" id="NDY42922.1"/>
    </source>
</evidence>
<evidence type="ECO:0000259" key="3">
    <source>
        <dbReference type="Pfam" id="PF09699"/>
    </source>
</evidence>
<evidence type="ECO:0000256" key="2">
    <source>
        <dbReference type="SAM" id="MobiDB-lite"/>
    </source>
</evidence>
<protein>
    <submittedName>
        <fullName evidence="5">DmsE family decaheme c-type cytochrome</fullName>
    </submittedName>
</protein>
<feature type="domain" description="Doubled CXXCH motif" evidence="3">
    <location>
        <begin position="229"/>
        <end position="265"/>
    </location>
</feature>
<dbReference type="PROSITE" id="PS51257">
    <property type="entry name" value="PROKAR_LIPOPROTEIN"/>
    <property type="match status" value="1"/>
</dbReference>
<feature type="region of interest" description="Disordered" evidence="2">
    <location>
        <begin position="310"/>
        <end position="330"/>
    </location>
</feature>
<dbReference type="NCBIfam" id="TIGR01905">
    <property type="entry name" value="paired_CXXCH_1"/>
    <property type="match status" value="3"/>
</dbReference>
<accession>A0A6N9TNQ1</accession>
<dbReference type="Gene3D" id="1.10.1130.10">
    <property type="entry name" value="Flavocytochrome C3, Chain A"/>
    <property type="match status" value="3"/>
</dbReference>
<dbReference type="InterPro" id="IPR053875">
    <property type="entry name" value="Cytochrom_c_NrfB-like_dom"/>
</dbReference>
<keyword evidence="6" id="KW-1185">Reference proteome</keyword>
<dbReference type="InterPro" id="IPR051829">
    <property type="entry name" value="Multiheme_Cytochr_ET"/>
</dbReference>
<keyword evidence="1" id="KW-0732">Signal</keyword>
<dbReference type="PANTHER" id="PTHR35038:SF6">
    <property type="entry name" value="SURFACE LOCALIZED DECAHEME CYTOCHROME C LIPOPROTEIN"/>
    <property type="match status" value="1"/>
</dbReference>
<dbReference type="RefSeq" id="WP_163299049.1">
    <property type="nucleotide sequence ID" value="NZ_JAAGRR010000100.1"/>
</dbReference>
<reference evidence="5 6" key="1">
    <citation type="submission" date="2020-02" db="EMBL/GenBank/DDBJ databases">
        <title>Comparative genomics of sulfur disproportionating microorganisms.</title>
        <authorList>
            <person name="Ward L.M."/>
            <person name="Bertran E."/>
            <person name="Johnston D.T."/>
        </authorList>
    </citation>
    <scope>NUCLEOTIDE SEQUENCE [LARGE SCALE GENOMIC DNA]</scope>
    <source>
        <strain evidence="5 6">DSM 100025</strain>
    </source>
</reference>
<dbReference type="PANTHER" id="PTHR35038">
    <property type="entry name" value="DISSIMILATORY SULFITE REDUCTASE SIRA"/>
    <property type="match status" value="1"/>
</dbReference>
<name>A0A6N9TNQ1_DISTH</name>
<feature type="domain" description="Doubled CXXCH motif" evidence="3">
    <location>
        <begin position="177"/>
        <end position="220"/>
    </location>
</feature>
<proteinExistence type="predicted"/>
<dbReference type="InterPro" id="IPR036280">
    <property type="entry name" value="Multihaem_cyt_sf"/>
</dbReference>
<dbReference type="NCBIfam" id="TIGR03508">
    <property type="entry name" value="decahem_SO"/>
    <property type="match status" value="1"/>
</dbReference>
<dbReference type="InterPro" id="IPR010177">
    <property type="entry name" value="Paired_CXXCH_1"/>
</dbReference>
<feature type="compositionally biased region" description="Polar residues" evidence="2">
    <location>
        <begin position="310"/>
        <end position="321"/>
    </location>
</feature>
<dbReference type="NCBIfam" id="NF041028">
    <property type="entry name" value="decahem_GSU2203"/>
    <property type="match status" value="1"/>
</dbReference>
<dbReference type="AlphaFoldDB" id="A0A6N9TNQ1"/>
<dbReference type="Pfam" id="PF09699">
    <property type="entry name" value="Paired_CXXCH_1"/>
    <property type="match status" value="2"/>
</dbReference>
<evidence type="ECO:0000259" key="4">
    <source>
        <dbReference type="Pfam" id="PF22678"/>
    </source>
</evidence>
<dbReference type="InterPro" id="IPR020015">
    <property type="entry name" value="Decahaem_cyt-c_DmsE"/>
</dbReference>
<dbReference type="Pfam" id="PF22678">
    <property type="entry name" value="Cytochrom_c_NrfB-like"/>
    <property type="match status" value="1"/>
</dbReference>
<feature type="domain" description="Cytochrome c-type protein NrfB-like" evidence="4">
    <location>
        <begin position="77"/>
        <end position="164"/>
    </location>
</feature>
<dbReference type="GO" id="GO:0016491">
    <property type="term" value="F:oxidoreductase activity"/>
    <property type="evidence" value="ECO:0007669"/>
    <property type="project" value="TreeGrafter"/>
</dbReference>
<sequence length="330" mass="35168">MIKRLLVPAAGLVLLIGCAQMLGKRADYIKAPSVAPGAAYVGSEACLECHEGYAHDRNNVHMRIAAFEVPGGYKTGCEGCHGPGSAHVEGGGDTEKILRFTEGGLEAEEVAGVCTTCHQVGPHMNWAGSAHAENGVACTACHRVHLNGNKRLLAKKQLDLCAGCHQDVNAQGYFASHHPLKEGKMVCTSCHNPHGTANTVPGMLNTDERVNDLCLDCHTRYQGPFVFEHDPVVEDCLICHDPHGTVANNLLRQQEPFLCLTCHEAHFHAARASNDVATVIAPGDPANTIGPTDHGFQKSFMTKCTQCHSQVHGSDLPSQTVPGGGHGLTR</sequence>
<evidence type="ECO:0000313" key="6">
    <source>
        <dbReference type="Proteomes" id="UP000469346"/>
    </source>
</evidence>
<dbReference type="EMBL" id="JAAGRR010000100">
    <property type="protein sequence ID" value="NDY42922.1"/>
    <property type="molecule type" value="Genomic_DNA"/>
</dbReference>
<comment type="caution">
    <text evidence="5">The sequence shown here is derived from an EMBL/GenBank/DDBJ whole genome shotgun (WGS) entry which is preliminary data.</text>
</comment>
<evidence type="ECO:0000256" key="1">
    <source>
        <dbReference type="ARBA" id="ARBA00022729"/>
    </source>
</evidence>
<dbReference type="Proteomes" id="UP000469346">
    <property type="component" value="Unassembled WGS sequence"/>
</dbReference>
<organism evidence="5 6">
    <name type="scientific">Dissulfurirhabdus thermomarina</name>
    <dbReference type="NCBI Taxonomy" id="1765737"/>
    <lineage>
        <taxon>Bacteria</taxon>
        <taxon>Deltaproteobacteria</taxon>
        <taxon>Dissulfurirhabdaceae</taxon>
        <taxon>Dissulfurirhabdus</taxon>
    </lineage>
</organism>
<gene>
    <name evidence="5" type="ORF">G3N55_08720</name>
</gene>
<dbReference type="SUPFAM" id="SSF48695">
    <property type="entry name" value="Multiheme cytochromes"/>
    <property type="match status" value="1"/>
</dbReference>